<keyword evidence="5" id="KW-1185">Reference proteome</keyword>
<evidence type="ECO:0000256" key="2">
    <source>
        <dbReference type="ARBA" id="ARBA00022729"/>
    </source>
</evidence>
<dbReference type="PROSITE" id="PS51677">
    <property type="entry name" value="NODB"/>
    <property type="match status" value="1"/>
</dbReference>
<reference evidence="4 5" key="1">
    <citation type="submission" date="2021-12" db="EMBL/GenBank/DDBJ databases">
        <title>Discovery of the Pendulisporaceae a myxobacterial family with distinct sporulation behavior and unique specialized metabolism.</title>
        <authorList>
            <person name="Garcia R."/>
            <person name="Popoff A."/>
            <person name="Bader C.D."/>
            <person name="Loehr J."/>
            <person name="Walesch S."/>
            <person name="Walt C."/>
            <person name="Boldt J."/>
            <person name="Bunk B."/>
            <person name="Haeckl F.J.F.P.J."/>
            <person name="Gunesch A.P."/>
            <person name="Birkelbach J."/>
            <person name="Nuebel U."/>
            <person name="Pietschmann T."/>
            <person name="Bach T."/>
            <person name="Mueller R."/>
        </authorList>
    </citation>
    <scope>NUCLEOTIDE SEQUENCE [LARGE SCALE GENOMIC DNA]</scope>
    <source>
        <strain evidence="4 5">MSr11954</strain>
    </source>
</reference>
<evidence type="ECO:0000259" key="3">
    <source>
        <dbReference type="PROSITE" id="PS51677"/>
    </source>
</evidence>
<organism evidence="4 5">
    <name type="scientific">Pendulispora albinea</name>
    <dbReference type="NCBI Taxonomy" id="2741071"/>
    <lineage>
        <taxon>Bacteria</taxon>
        <taxon>Pseudomonadati</taxon>
        <taxon>Myxococcota</taxon>
        <taxon>Myxococcia</taxon>
        <taxon>Myxococcales</taxon>
        <taxon>Sorangiineae</taxon>
        <taxon>Pendulisporaceae</taxon>
        <taxon>Pendulispora</taxon>
    </lineage>
</organism>
<dbReference type="CDD" id="cd10918">
    <property type="entry name" value="CE4_NodB_like_5s_6s"/>
    <property type="match status" value="1"/>
</dbReference>
<dbReference type="SUPFAM" id="SSF88713">
    <property type="entry name" value="Glycoside hydrolase/deacetylase"/>
    <property type="match status" value="1"/>
</dbReference>
<dbReference type="InterPro" id="IPR051398">
    <property type="entry name" value="Polysacch_Deacetylase"/>
</dbReference>
<dbReference type="Proteomes" id="UP001370348">
    <property type="component" value="Chromosome"/>
</dbReference>
<name>A0ABZ2LMK6_9BACT</name>
<keyword evidence="2" id="KW-0732">Signal</keyword>
<dbReference type="PANTHER" id="PTHR34216">
    <property type="match status" value="1"/>
</dbReference>
<evidence type="ECO:0000256" key="1">
    <source>
        <dbReference type="ARBA" id="ARBA00004613"/>
    </source>
</evidence>
<dbReference type="InterPro" id="IPR002509">
    <property type="entry name" value="NODB_dom"/>
</dbReference>
<dbReference type="PANTHER" id="PTHR34216:SF3">
    <property type="entry name" value="POLY-BETA-1,6-N-ACETYL-D-GLUCOSAMINE N-DEACETYLASE"/>
    <property type="match status" value="1"/>
</dbReference>
<feature type="domain" description="NodB homology" evidence="3">
    <location>
        <begin position="93"/>
        <end position="349"/>
    </location>
</feature>
<dbReference type="EMBL" id="CP089984">
    <property type="protein sequence ID" value="WXB12143.1"/>
    <property type="molecule type" value="Genomic_DNA"/>
</dbReference>
<dbReference type="InterPro" id="IPR011330">
    <property type="entry name" value="Glyco_hydro/deAcase_b/a-brl"/>
</dbReference>
<proteinExistence type="predicted"/>
<dbReference type="RefSeq" id="WP_394821761.1">
    <property type="nucleotide sequence ID" value="NZ_CP089984.1"/>
</dbReference>
<dbReference type="Gene3D" id="3.20.20.370">
    <property type="entry name" value="Glycoside hydrolase/deacetylase"/>
    <property type="match status" value="1"/>
</dbReference>
<accession>A0ABZ2LMK6</accession>
<evidence type="ECO:0000313" key="5">
    <source>
        <dbReference type="Proteomes" id="UP001370348"/>
    </source>
</evidence>
<protein>
    <submittedName>
        <fullName evidence="4">Polysaccharide deacetylase family protein</fullName>
    </submittedName>
</protein>
<dbReference type="Pfam" id="PF01522">
    <property type="entry name" value="Polysacc_deac_1"/>
    <property type="match status" value="1"/>
</dbReference>
<gene>
    <name evidence="4" type="ORF">LZC94_30355</name>
</gene>
<comment type="subcellular location">
    <subcellularLocation>
        <location evidence="1">Secreted</location>
    </subcellularLocation>
</comment>
<sequence>MSRRQRLGGLLDAIGVVDGVKRARMAFGVSPFPVLTYHRIAPKDGSDPFDPDVIDATPQVFDEHVRMLARNFTLVGTREIRAHFMGTRSLPANAAMITFDDGYKSCLEVALPILRRYGARAVFFVSTGHVTERRLFWWDRTSYIVRQSKAAEIRLEYPEPIHIVRRPYDLQKVTTRLLRIIKDTYGLDVERFLTELAQAAGVPWSNEVDARLADDLLLTWDEVRALRDAGMDIESHTRWHRVLDTLTPAELEEELVGSREDLEAQLSDPVRAIAYPVGRGGDHRVAMAVARAGYDLGFSNATGINDFRSAMAPLSVRRAAVDAWVSDAVLRASMVVPNLTEVSPPRKTR</sequence>
<evidence type="ECO:0000313" key="4">
    <source>
        <dbReference type="EMBL" id="WXB12143.1"/>
    </source>
</evidence>